<proteinExistence type="predicted"/>
<reference evidence="2 4" key="2">
    <citation type="journal article" date="2013" name="Nature">
        <title>Insights into bilaterian evolution from three spiralian genomes.</title>
        <authorList>
            <person name="Simakov O."/>
            <person name="Marletaz F."/>
            <person name="Cho S.J."/>
            <person name="Edsinger-Gonzales E."/>
            <person name="Havlak P."/>
            <person name="Hellsten U."/>
            <person name="Kuo D.H."/>
            <person name="Larsson T."/>
            <person name="Lv J."/>
            <person name="Arendt D."/>
            <person name="Savage R."/>
            <person name="Osoegawa K."/>
            <person name="de Jong P."/>
            <person name="Grimwood J."/>
            <person name="Chapman J.A."/>
            <person name="Shapiro H."/>
            <person name="Aerts A."/>
            <person name="Otillar R.P."/>
            <person name="Terry A.Y."/>
            <person name="Boore J.L."/>
            <person name="Grigoriev I.V."/>
            <person name="Lindberg D.R."/>
            <person name="Seaver E.C."/>
            <person name="Weisblat D.A."/>
            <person name="Putnam N.H."/>
            <person name="Rokhsar D.S."/>
        </authorList>
    </citation>
    <scope>NUCLEOTIDE SEQUENCE</scope>
    <source>
        <strain evidence="2 4">I ESC-2004</strain>
    </source>
</reference>
<dbReference type="EMBL" id="KB310946">
    <property type="protein sequence ID" value="ELT90376.1"/>
    <property type="molecule type" value="Genomic_DNA"/>
</dbReference>
<dbReference type="AlphaFoldDB" id="R7TFR7"/>
<protein>
    <recommendedName>
        <fullName evidence="5">Receptor ligand binding region domain-containing protein</fullName>
    </recommendedName>
</protein>
<evidence type="ECO:0008006" key="5">
    <source>
        <dbReference type="Google" id="ProtNLM"/>
    </source>
</evidence>
<sequence>MPWAVAQTSRPFQTMMMAPRPQPRPPRRGRSPWLGASLCGLLLLGVLLAPCAVHCQPPPAASPTEPLVQHIAAVFEVDNFTSLSARFNRSIGRANHDLSGVRLEGVSLMALQNVHSMIIYVCDAILNYNITAFVAIGSQRLVNTLTVVTHQTGIPMLAYVTEPSPLAVAADDVLSPDQQSTFFAHQLPVLARGKLTPMPCHAITKSAIQGWSHNTLVIQSEPEDNMRADFCSCSYSAVEKGCRKY</sequence>
<name>R7TFR7_CAPTE</name>
<dbReference type="EnsemblMetazoa" id="CapteT189638">
    <property type="protein sequence ID" value="CapteP189638"/>
    <property type="gene ID" value="CapteG189638"/>
</dbReference>
<keyword evidence="4" id="KW-1185">Reference proteome</keyword>
<organism evidence="2">
    <name type="scientific">Capitella teleta</name>
    <name type="common">Polychaete worm</name>
    <dbReference type="NCBI Taxonomy" id="283909"/>
    <lineage>
        <taxon>Eukaryota</taxon>
        <taxon>Metazoa</taxon>
        <taxon>Spiralia</taxon>
        <taxon>Lophotrochozoa</taxon>
        <taxon>Annelida</taxon>
        <taxon>Polychaeta</taxon>
        <taxon>Sedentaria</taxon>
        <taxon>Scolecida</taxon>
        <taxon>Capitellidae</taxon>
        <taxon>Capitella</taxon>
    </lineage>
</organism>
<feature type="region of interest" description="Disordered" evidence="1">
    <location>
        <begin position="1"/>
        <end position="29"/>
    </location>
</feature>
<dbReference type="HOGENOM" id="CLU_1134484_0_0_1"/>
<evidence type="ECO:0000313" key="3">
    <source>
        <dbReference type="EnsemblMetazoa" id="CapteP189638"/>
    </source>
</evidence>
<reference evidence="3" key="3">
    <citation type="submission" date="2015-06" db="UniProtKB">
        <authorList>
            <consortium name="EnsemblMetazoa"/>
        </authorList>
    </citation>
    <scope>IDENTIFICATION</scope>
</reference>
<evidence type="ECO:0000313" key="4">
    <source>
        <dbReference type="Proteomes" id="UP000014760"/>
    </source>
</evidence>
<evidence type="ECO:0000313" key="2">
    <source>
        <dbReference type="EMBL" id="ELT90376.1"/>
    </source>
</evidence>
<evidence type="ECO:0000256" key="1">
    <source>
        <dbReference type="SAM" id="MobiDB-lite"/>
    </source>
</evidence>
<accession>R7TFR7</accession>
<dbReference type="EMBL" id="AMQN01014402">
    <property type="status" value="NOT_ANNOTATED_CDS"/>
    <property type="molecule type" value="Genomic_DNA"/>
</dbReference>
<gene>
    <name evidence="2" type="ORF">CAPTEDRAFT_189638</name>
</gene>
<reference evidence="4" key="1">
    <citation type="submission" date="2012-12" db="EMBL/GenBank/DDBJ databases">
        <authorList>
            <person name="Hellsten U."/>
            <person name="Grimwood J."/>
            <person name="Chapman J.A."/>
            <person name="Shapiro H."/>
            <person name="Aerts A."/>
            <person name="Otillar R.P."/>
            <person name="Terry A.Y."/>
            <person name="Boore J.L."/>
            <person name="Simakov O."/>
            <person name="Marletaz F."/>
            <person name="Cho S.-J."/>
            <person name="Edsinger-Gonzales E."/>
            <person name="Havlak P."/>
            <person name="Kuo D.-H."/>
            <person name="Larsson T."/>
            <person name="Lv J."/>
            <person name="Arendt D."/>
            <person name="Savage R."/>
            <person name="Osoegawa K."/>
            <person name="de Jong P."/>
            <person name="Lindberg D.R."/>
            <person name="Seaver E.C."/>
            <person name="Weisblat D.A."/>
            <person name="Putnam N.H."/>
            <person name="Grigoriev I.V."/>
            <person name="Rokhsar D.S."/>
        </authorList>
    </citation>
    <scope>NUCLEOTIDE SEQUENCE</scope>
    <source>
        <strain evidence="4">I ESC-2004</strain>
    </source>
</reference>
<feature type="compositionally biased region" description="Polar residues" evidence="1">
    <location>
        <begin position="1"/>
        <end position="12"/>
    </location>
</feature>
<dbReference type="Proteomes" id="UP000014760">
    <property type="component" value="Unassembled WGS sequence"/>
</dbReference>